<dbReference type="AlphaFoldDB" id="A0AAW0U5S9"/>
<gene>
    <name evidence="1" type="ORF">O3P69_006477</name>
</gene>
<protein>
    <submittedName>
        <fullName evidence="1">Uncharacterized protein</fullName>
    </submittedName>
</protein>
<comment type="caution">
    <text evidence="1">The sequence shown here is derived from an EMBL/GenBank/DDBJ whole genome shotgun (WGS) entry which is preliminary data.</text>
</comment>
<reference evidence="1 2" key="1">
    <citation type="submission" date="2023-03" db="EMBL/GenBank/DDBJ databases">
        <title>High-quality genome of Scylla paramamosain provides insights in environmental adaptation.</title>
        <authorList>
            <person name="Zhang L."/>
        </authorList>
    </citation>
    <scope>NUCLEOTIDE SEQUENCE [LARGE SCALE GENOMIC DNA]</scope>
    <source>
        <strain evidence="1">LZ_2023a</strain>
        <tissue evidence="1">Muscle</tissue>
    </source>
</reference>
<accession>A0AAW0U5S9</accession>
<name>A0AAW0U5S9_SCYPA</name>
<dbReference type="Proteomes" id="UP001487740">
    <property type="component" value="Unassembled WGS sequence"/>
</dbReference>
<evidence type="ECO:0000313" key="2">
    <source>
        <dbReference type="Proteomes" id="UP001487740"/>
    </source>
</evidence>
<organism evidence="1 2">
    <name type="scientific">Scylla paramamosain</name>
    <name type="common">Mud crab</name>
    <dbReference type="NCBI Taxonomy" id="85552"/>
    <lineage>
        <taxon>Eukaryota</taxon>
        <taxon>Metazoa</taxon>
        <taxon>Ecdysozoa</taxon>
        <taxon>Arthropoda</taxon>
        <taxon>Crustacea</taxon>
        <taxon>Multicrustacea</taxon>
        <taxon>Malacostraca</taxon>
        <taxon>Eumalacostraca</taxon>
        <taxon>Eucarida</taxon>
        <taxon>Decapoda</taxon>
        <taxon>Pleocyemata</taxon>
        <taxon>Brachyura</taxon>
        <taxon>Eubrachyura</taxon>
        <taxon>Portunoidea</taxon>
        <taxon>Portunidae</taxon>
        <taxon>Portuninae</taxon>
        <taxon>Scylla</taxon>
    </lineage>
</organism>
<dbReference type="EMBL" id="JARAKH010000019">
    <property type="protein sequence ID" value="KAK8394296.1"/>
    <property type="molecule type" value="Genomic_DNA"/>
</dbReference>
<proteinExistence type="predicted"/>
<keyword evidence="2" id="KW-1185">Reference proteome</keyword>
<sequence>MKLRLGFMKHHRKEATSLQLRQQRIYKEVELWCRRPRPPTLCSLGDAFPLFASPRLGAEKCPLEHWGEFRTPTDPLTHHPARLSARRHVRSYRRFACQAVTRQAGCIHPGNA</sequence>
<evidence type="ECO:0000313" key="1">
    <source>
        <dbReference type="EMBL" id="KAK8394296.1"/>
    </source>
</evidence>